<feature type="region of interest" description="Disordered" evidence="1">
    <location>
        <begin position="1"/>
        <end position="27"/>
    </location>
</feature>
<dbReference type="RefSeq" id="WP_092861663.1">
    <property type="nucleotide sequence ID" value="NZ_FOQH01000008.1"/>
</dbReference>
<dbReference type="EMBL" id="FOQH01000008">
    <property type="protein sequence ID" value="SFI61120.1"/>
    <property type="molecule type" value="Genomic_DNA"/>
</dbReference>
<feature type="compositionally biased region" description="Polar residues" evidence="1">
    <location>
        <begin position="1"/>
        <end position="14"/>
    </location>
</feature>
<proteinExistence type="predicted"/>
<sequence length="87" mass="8860">MSNPYNGHSPSRFGSVSDLVPVTPSDDDALPTPALGLYVQGAGAVSFIAHSGETRTVSVPANFYLICAMSQVLAAGTTATGIHALVL</sequence>
<evidence type="ECO:0000313" key="2">
    <source>
        <dbReference type="EMBL" id="SFI61120.1"/>
    </source>
</evidence>
<accession>A0A1I3JLW8</accession>
<dbReference type="AlphaFoldDB" id="A0A1I3JLW8"/>
<evidence type="ECO:0000313" key="3">
    <source>
        <dbReference type="Proteomes" id="UP000199377"/>
    </source>
</evidence>
<dbReference type="OrthoDB" id="7916272at2"/>
<protein>
    <submittedName>
        <fullName evidence="2">Uncharacterized protein</fullName>
    </submittedName>
</protein>
<dbReference type="Proteomes" id="UP000199377">
    <property type="component" value="Unassembled WGS sequence"/>
</dbReference>
<gene>
    <name evidence="2" type="ORF">SAMN05216258_10859</name>
</gene>
<evidence type="ECO:0000256" key="1">
    <source>
        <dbReference type="SAM" id="MobiDB-lite"/>
    </source>
</evidence>
<keyword evidence="3" id="KW-1185">Reference proteome</keyword>
<dbReference type="STRING" id="1114924.SAMN05216258_10859"/>
<organism evidence="2 3">
    <name type="scientific">Albimonas pacifica</name>
    <dbReference type="NCBI Taxonomy" id="1114924"/>
    <lineage>
        <taxon>Bacteria</taxon>
        <taxon>Pseudomonadati</taxon>
        <taxon>Pseudomonadota</taxon>
        <taxon>Alphaproteobacteria</taxon>
        <taxon>Rhodobacterales</taxon>
        <taxon>Paracoccaceae</taxon>
        <taxon>Albimonas</taxon>
    </lineage>
</organism>
<reference evidence="2 3" key="1">
    <citation type="submission" date="2016-10" db="EMBL/GenBank/DDBJ databases">
        <authorList>
            <person name="de Groot N.N."/>
        </authorList>
    </citation>
    <scope>NUCLEOTIDE SEQUENCE [LARGE SCALE GENOMIC DNA]</scope>
    <source>
        <strain evidence="2 3">CGMCC 1.11030</strain>
    </source>
</reference>
<name>A0A1I3JLW8_9RHOB</name>